<name>A0A7I8IKX8_SPIIN</name>
<accession>A0A7I8IKX8</accession>
<evidence type="ECO:0000313" key="2">
    <source>
        <dbReference type="Proteomes" id="UP001189122"/>
    </source>
</evidence>
<protein>
    <submittedName>
        <fullName evidence="1">Uncharacterized protein</fullName>
    </submittedName>
</protein>
<dbReference type="EMBL" id="LR743591">
    <property type="protein sequence ID" value="CAA2618819.1"/>
    <property type="molecule type" value="Genomic_DNA"/>
</dbReference>
<dbReference type="EMBL" id="CACRZD030000004">
    <property type="protein sequence ID" value="CAA6658542.1"/>
    <property type="molecule type" value="Genomic_DNA"/>
</dbReference>
<reference evidence="1 2" key="1">
    <citation type="submission" date="2019-12" db="EMBL/GenBank/DDBJ databases">
        <authorList>
            <person name="Scholz U."/>
            <person name="Mascher M."/>
            <person name="Fiebig A."/>
        </authorList>
    </citation>
    <scope>NUCLEOTIDE SEQUENCE</scope>
</reference>
<gene>
    <name evidence="1" type="ORF">SI7747_04004986</name>
</gene>
<dbReference type="Proteomes" id="UP001189122">
    <property type="component" value="Unassembled WGS sequence"/>
</dbReference>
<organism evidence="1">
    <name type="scientific">Spirodela intermedia</name>
    <name type="common">Intermediate duckweed</name>
    <dbReference type="NCBI Taxonomy" id="51605"/>
    <lineage>
        <taxon>Eukaryota</taxon>
        <taxon>Viridiplantae</taxon>
        <taxon>Streptophyta</taxon>
        <taxon>Embryophyta</taxon>
        <taxon>Tracheophyta</taxon>
        <taxon>Spermatophyta</taxon>
        <taxon>Magnoliopsida</taxon>
        <taxon>Liliopsida</taxon>
        <taxon>Araceae</taxon>
        <taxon>Lemnoideae</taxon>
        <taxon>Spirodela</taxon>
    </lineage>
</organism>
<dbReference type="AlphaFoldDB" id="A0A7I8IKX8"/>
<evidence type="ECO:0000313" key="1">
    <source>
        <dbReference type="EMBL" id="CAA2618819.1"/>
    </source>
</evidence>
<sequence>MKKKYISGEEKSVDLGNVGDEINKYNHNFTAMDVDSEDDDVYHILKLEDSSWKDEEFDELRNEKLEKDFILRSAQQEEALHRIWYALKRWRLVSQWIVLFPTTTCSSINRR</sequence>
<keyword evidence="2" id="KW-1185">Reference proteome</keyword>
<proteinExistence type="predicted"/>